<accession>A0A834MBY7</accession>
<feature type="transmembrane region" description="Helical" evidence="1">
    <location>
        <begin position="107"/>
        <end position="123"/>
    </location>
</feature>
<gene>
    <name evidence="2" type="ORF">GWI33_007545</name>
</gene>
<feature type="transmembrane region" description="Helical" evidence="1">
    <location>
        <begin position="205"/>
        <end position="225"/>
    </location>
</feature>
<keyword evidence="1" id="KW-1133">Transmembrane helix</keyword>
<comment type="caution">
    <text evidence="2">The sequence shown here is derived from an EMBL/GenBank/DDBJ whole genome shotgun (WGS) entry which is preliminary data.</text>
</comment>
<reference evidence="2" key="1">
    <citation type="submission" date="2020-08" db="EMBL/GenBank/DDBJ databases">
        <title>Genome sequencing and assembly of the red palm weevil Rhynchophorus ferrugineus.</title>
        <authorList>
            <person name="Dias G.B."/>
            <person name="Bergman C.M."/>
            <person name="Manee M."/>
        </authorList>
    </citation>
    <scope>NUCLEOTIDE SEQUENCE</scope>
    <source>
        <strain evidence="2">AA-2017</strain>
        <tissue evidence="2">Whole larva</tissue>
    </source>
</reference>
<keyword evidence="3" id="KW-1185">Reference proteome</keyword>
<feature type="transmembrane region" description="Helical" evidence="1">
    <location>
        <begin position="237"/>
        <end position="265"/>
    </location>
</feature>
<feature type="transmembrane region" description="Helical" evidence="1">
    <location>
        <begin position="20"/>
        <end position="47"/>
    </location>
</feature>
<dbReference type="EMBL" id="JAACXV010000374">
    <property type="protein sequence ID" value="KAF7279131.1"/>
    <property type="molecule type" value="Genomic_DNA"/>
</dbReference>
<name>A0A834MBY7_RHYFE</name>
<organism evidence="2 3">
    <name type="scientific">Rhynchophorus ferrugineus</name>
    <name type="common">Red palm weevil</name>
    <name type="synonym">Curculio ferrugineus</name>
    <dbReference type="NCBI Taxonomy" id="354439"/>
    <lineage>
        <taxon>Eukaryota</taxon>
        <taxon>Metazoa</taxon>
        <taxon>Ecdysozoa</taxon>
        <taxon>Arthropoda</taxon>
        <taxon>Hexapoda</taxon>
        <taxon>Insecta</taxon>
        <taxon>Pterygota</taxon>
        <taxon>Neoptera</taxon>
        <taxon>Endopterygota</taxon>
        <taxon>Coleoptera</taxon>
        <taxon>Polyphaga</taxon>
        <taxon>Cucujiformia</taxon>
        <taxon>Curculionidae</taxon>
        <taxon>Dryophthorinae</taxon>
        <taxon>Rhynchophorus</taxon>
    </lineage>
</organism>
<feature type="transmembrane region" description="Helical" evidence="1">
    <location>
        <begin position="171"/>
        <end position="193"/>
    </location>
</feature>
<dbReference type="Gene3D" id="1.20.1070.10">
    <property type="entry name" value="Rhodopsin 7-helix transmembrane proteins"/>
    <property type="match status" value="1"/>
</dbReference>
<proteinExistence type="predicted"/>
<evidence type="ECO:0000313" key="2">
    <source>
        <dbReference type="EMBL" id="KAF7279131.1"/>
    </source>
</evidence>
<feature type="transmembrane region" description="Helical" evidence="1">
    <location>
        <begin position="67"/>
        <end position="87"/>
    </location>
</feature>
<sequence>MDLSTVSPFNVSEEIQYEFYHNFSFGCFVFLSLLSLVMFIADIYLMIIINKFKSLQTYQNLLILKTIWFHLGYIIFGEILFLVVTILSNDVSSEGNCFLENLDSLCLSMVYFLMTFLAADWFISQYHPNFHQKHLVLFTKRGLYVCFVMALPETVVTSAYCFISARSIDLVAFIFKVVSFILCFSVVTVMFIVKRRRPLLMDARKYEYCFTISFVFLLMSLPITFFGDYYHTIEDMFYRTILMVMCNIGYGLYALAPIVTVFLLAKHNKHFKVAYMRCCKRKSAEAYADDINDVETVDEDQDVAVSFGRHSNSVQLHP</sequence>
<keyword evidence="1" id="KW-0812">Transmembrane</keyword>
<feature type="transmembrane region" description="Helical" evidence="1">
    <location>
        <begin position="143"/>
        <end position="165"/>
    </location>
</feature>
<evidence type="ECO:0000256" key="1">
    <source>
        <dbReference type="SAM" id="Phobius"/>
    </source>
</evidence>
<protein>
    <submittedName>
        <fullName evidence="2">Uncharacterized protein</fullName>
    </submittedName>
</protein>
<keyword evidence="1" id="KW-0472">Membrane</keyword>
<evidence type="ECO:0000313" key="3">
    <source>
        <dbReference type="Proteomes" id="UP000625711"/>
    </source>
</evidence>
<dbReference type="AlphaFoldDB" id="A0A834MBY7"/>
<dbReference type="OrthoDB" id="6784480at2759"/>
<dbReference type="Proteomes" id="UP000625711">
    <property type="component" value="Unassembled WGS sequence"/>
</dbReference>